<feature type="domain" description="Nudix hydrolase" evidence="3">
    <location>
        <begin position="67"/>
        <end position="199"/>
    </location>
</feature>
<dbReference type="EMBL" id="VNIA01000007">
    <property type="protein sequence ID" value="TYP96460.1"/>
    <property type="molecule type" value="Genomic_DNA"/>
</dbReference>
<dbReference type="InterPro" id="IPR015797">
    <property type="entry name" value="NUDIX_hydrolase-like_dom_sf"/>
</dbReference>
<comment type="similarity">
    <text evidence="2">Belongs to the Nudix hydrolase family.</text>
</comment>
<dbReference type="PANTHER" id="PTHR21340:SF0">
    <property type="entry name" value="BIS(5'-NUCLEOSYL)-TETRAPHOSPHATASE [ASYMMETRICAL]"/>
    <property type="match status" value="1"/>
</dbReference>
<protein>
    <submittedName>
        <fullName evidence="4">NUDIX domain-containing protein</fullName>
    </submittedName>
</protein>
<comment type="caution">
    <text evidence="4">The sequence shown here is derived from an EMBL/GenBank/DDBJ whole genome shotgun (WGS) entry which is preliminary data.</text>
</comment>
<dbReference type="AlphaFoldDB" id="A0A5S5DKI1"/>
<dbReference type="Pfam" id="PF00293">
    <property type="entry name" value="NUDIX"/>
    <property type="match status" value="1"/>
</dbReference>
<evidence type="ECO:0000313" key="4">
    <source>
        <dbReference type="EMBL" id="TYP96460.1"/>
    </source>
</evidence>
<dbReference type="PRINTS" id="PR00502">
    <property type="entry name" value="NUDIXFAMILY"/>
</dbReference>
<dbReference type="PROSITE" id="PS51462">
    <property type="entry name" value="NUDIX"/>
    <property type="match status" value="1"/>
</dbReference>
<organism evidence="4 5">
    <name type="scientific">Tenacibaculum adriaticum</name>
    <dbReference type="NCBI Taxonomy" id="413713"/>
    <lineage>
        <taxon>Bacteria</taxon>
        <taxon>Pseudomonadati</taxon>
        <taxon>Bacteroidota</taxon>
        <taxon>Flavobacteriia</taxon>
        <taxon>Flavobacteriales</taxon>
        <taxon>Flavobacteriaceae</taxon>
        <taxon>Tenacibaculum</taxon>
    </lineage>
</organism>
<dbReference type="Gene3D" id="3.90.79.10">
    <property type="entry name" value="Nucleoside Triphosphate Pyrophosphohydrolase"/>
    <property type="match status" value="1"/>
</dbReference>
<dbReference type="GO" id="GO:0006167">
    <property type="term" value="P:AMP biosynthetic process"/>
    <property type="evidence" value="ECO:0007669"/>
    <property type="project" value="TreeGrafter"/>
</dbReference>
<evidence type="ECO:0000259" key="3">
    <source>
        <dbReference type="PROSITE" id="PS51462"/>
    </source>
</evidence>
<dbReference type="PANTHER" id="PTHR21340">
    <property type="entry name" value="DIADENOSINE 5,5-P1,P4-TETRAPHOSPHATE PYROPHOSPHOHYDROLASE MUTT"/>
    <property type="match status" value="1"/>
</dbReference>
<dbReference type="Proteomes" id="UP000323136">
    <property type="component" value="Unassembled WGS sequence"/>
</dbReference>
<evidence type="ECO:0000256" key="2">
    <source>
        <dbReference type="RuleBase" id="RU003476"/>
    </source>
</evidence>
<evidence type="ECO:0000256" key="1">
    <source>
        <dbReference type="ARBA" id="ARBA00022801"/>
    </source>
</evidence>
<keyword evidence="5" id="KW-1185">Reference proteome</keyword>
<gene>
    <name evidence="4" type="ORF">C7447_10726</name>
</gene>
<accession>A0A5S5DKI1</accession>
<dbReference type="GO" id="GO:0004081">
    <property type="term" value="F:bis(5'-nucleosyl)-tetraphosphatase (asymmetrical) activity"/>
    <property type="evidence" value="ECO:0007669"/>
    <property type="project" value="TreeGrafter"/>
</dbReference>
<sequence>MYKVFVNDKPIILTSSLKKEENFPVFIFKNILVDEIIYRLKGGKLKGVYLFSTNLEEDWQQFCNNFKLITAAGGLVVNSKKEILFIYRGEKWDLPKGRIEVGESIEDTAVREVEEECGIDHLKLHQFLLKTYHIFYQGSEIRLKQTYWYLMYSNYTGKLTPQLEEGITEVVFKNEVEIKEVFKNTYANIILVYEAYKAN</sequence>
<dbReference type="InterPro" id="IPR020476">
    <property type="entry name" value="Nudix_hydrolase"/>
</dbReference>
<evidence type="ECO:0000313" key="5">
    <source>
        <dbReference type="Proteomes" id="UP000323136"/>
    </source>
</evidence>
<dbReference type="InterPro" id="IPR051325">
    <property type="entry name" value="Nudix_hydrolase_domain"/>
</dbReference>
<proteinExistence type="inferred from homology"/>
<dbReference type="InterPro" id="IPR020084">
    <property type="entry name" value="NUDIX_hydrolase_CS"/>
</dbReference>
<name>A0A5S5DKI1_9FLAO</name>
<dbReference type="CDD" id="cd03673">
    <property type="entry name" value="NUDIX_Ap6A_hydrolase"/>
    <property type="match status" value="1"/>
</dbReference>
<dbReference type="SUPFAM" id="SSF55811">
    <property type="entry name" value="Nudix"/>
    <property type="match status" value="1"/>
</dbReference>
<keyword evidence="1 2" id="KW-0378">Hydrolase</keyword>
<reference evidence="4 5" key="1">
    <citation type="submission" date="2019-07" db="EMBL/GenBank/DDBJ databases">
        <title>Genomic Encyclopedia of Type Strains, Phase IV (KMG-IV): sequencing the most valuable type-strain genomes for metagenomic binning, comparative biology and taxonomic classification.</title>
        <authorList>
            <person name="Goeker M."/>
        </authorList>
    </citation>
    <scope>NUCLEOTIDE SEQUENCE [LARGE SCALE GENOMIC DNA]</scope>
    <source>
        <strain evidence="4 5">DSM 18961</strain>
    </source>
</reference>
<dbReference type="GO" id="GO:0006754">
    <property type="term" value="P:ATP biosynthetic process"/>
    <property type="evidence" value="ECO:0007669"/>
    <property type="project" value="TreeGrafter"/>
</dbReference>
<dbReference type="PROSITE" id="PS00893">
    <property type="entry name" value="NUDIX_BOX"/>
    <property type="match status" value="1"/>
</dbReference>
<dbReference type="InterPro" id="IPR000086">
    <property type="entry name" value="NUDIX_hydrolase_dom"/>
</dbReference>